<dbReference type="PANTHER" id="PTHR43187:SF1">
    <property type="entry name" value="GLUTAMINE AMIDOTRANSFERASE DUG3-RELATED"/>
    <property type="match status" value="1"/>
</dbReference>
<dbReference type="GO" id="GO:0061672">
    <property type="term" value="C:glutathione hydrolase complex"/>
    <property type="evidence" value="ECO:0007669"/>
    <property type="project" value="TreeGrafter"/>
</dbReference>
<accession>A0A4R0RES1</accession>
<sequence>MCRWFAYLSNTEECLLEDVLVAPAHALSKQVHDHYLPGLSHTEPGKDKDATHQEIALRNRLFNADGLGVAWYGTTRAQYGECQGPRPTVYKIVRQPLTDPNFISICAHTSTLALFAHIRAASGETAITEYNAHPFHFGRWCFMHNGVVAHFDLIKRQMCTAMSHEAFQLIRGTTDSEHLAALTFTYLGAQRGPQAWEVSHPLEEVKIALEKAVTKVIELQLQATAALGVPLEASSLNVAITDGTQLLTIRFRNHPTEHPPSLYFSTRAGIKLNRKFPGHPDREGDNGSQNLKATQEHGDHVIVCSEPTTYTPSDWELIKKNECIMVGPDLVVQRIPLDVQF</sequence>
<dbReference type="AlphaFoldDB" id="A0A4R0RES1"/>
<reference evidence="2 3" key="1">
    <citation type="submission" date="2018-11" db="EMBL/GenBank/DDBJ databases">
        <title>Genome assembly of Steccherinum ochraceum LE-BIN_3174, the white-rot fungus of the Steccherinaceae family (The Residual Polyporoid clade, Polyporales, Basidiomycota).</title>
        <authorList>
            <person name="Fedorova T.V."/>
            <person name="Glazunova O.A."/>
            <person name="Landesman E.O."/>
            <person name="Moiseenko K.V."/>
            <person name="Psurtseva N.V."/>
            <person name="Savinova O.S."/>
            <person name="Shakhova N.V."/>
            <person name="Tyazhelova T.V."/>
            <person name="Vasina D.V."/>
        </authorList>
    </citation>
    <scope>NUCLEOTIDE SEQUENCE [LARGE SCALE GENOMIC DNA]</scope>
    <source>
        <strain evidence="2 3">LE-BIN_3174</strain>
    </source>
</reference>
<dbReference type="Pfam" id="PF13522">
    <property type="entry name" value="GATase_6"/>
    <property type="match status" value="1"/>
</dbReference>
<dbReference type="CDD" id="cd01908">
    <property type="entry name" value="YafJ"/>
    <property type="match status" value="1"/>
</dbReference>
<name>A0A4R0RES1_9APHY</name>
<evidence type="ECO:0000259" key="1">
    <source>
        <dbReference type="PROSITE" id="PS51278"/>
    </source>
</evidence>
<dbReference type="InterPro" id="IPR052373">
    <property type="entry name" value="Gamma-glu_amide_hydrolase"/>
</dbReference>
<dbReference type="GO" id="GO:0008242">
    <property type="term" value="F:omega peptidase activity"/>
    <property type="evidence" value="ECO:0007669"/>
    <property type="project" value="TreeGrafter"/>
</dbReference>
<evidence type="ECO:0000313" key="2">
    <source>
        <dbReference type="EMBL" id="TCD62098.1"/>
    </source>
</evidence>
<dbReference type="OrthoDB" id="444432at2759"/>
<feature type="domain" description="Glutamine amidotransferase type-2" evidence="1">
    <location>
        <begin position="2"/>
        <end position="341"/>
    </location>
</feature>
<keyword evidence="3" id="KW-1185">Reference proteome</keyword>
<dbReference type="SUPFAM" id="SSF56235">
    <property type="entry name" value="N-terminal nucleophile aminohydrolases (Ntn hydrolases)"/>
    <property type="match status" value="1"/>
</dbReference>
<dbReference type="Proteomes" id="UP000292702">
    <property type="component" value="Unassembled WGS sequence"/>
</dbReference>
<dbReference type="PROSITE" id="PS51278">
    <property type="entry name" value="GATASE_TYPE_2"/>
    <property type="match status" value="1"/>
</dbReference>
<protein>
    <recommendedName>
        <fullName evidence="1">Glutamine amidotransferase type-2 domain-containing protein</fullName>
    </recommendedName>
</protein>
<dbReference type="PANTHER" id="PTHR43187">
    <property type="entry name" value="GLUTAMINE AMIDOTRANSFERASE DUG3-RELATED"/>
    <property type="match status" value="1"/>
</dbReference>
<dbReference type="Gene3D" id="3.60.20.10">
    <property type="entry name" value="Glutamine Phosphoribosylpyrophosphate, subunit 1, domain 1"/>
    <property type="match status" value="1"/>
</dbReference>
<organism evidence="2 3">
    <name type="scientific">Steccherinum ochraceum</name>
    <dbReference type="NCBI Taxonomy" id="92696"/>
    <lineage>
        <taxon>Eukaryota</taxon>
        <taxon>Fungi</taxon>
        <taxon>Dikarya</taxon>
        <taxon>Basidiomycota</taxon>
        <taxon>Agaricomycotina</taxon>
        <taxon>Agaricomycetes</taxon>
        <taxon>Polyporales</taxon>
        <taxon>Steccherinaceae</taxon>
        <taxon>Steccherinum</taxon>
    </lineage>
</organism>
<comment type="caution">
    <text evidence="2">The sequence shown here is derived from an EMBL/GenBank/DDBJ whole genome shotgun (WGS) entry which is preliminary data.</text>
</comment>
<dbReference type="InterPro" id="IPR017932">
    <property type="entry name" value="GATase_2_dom"/>
</dbReference>
<proteinExistence type="predicted"/>
<gene>
    <name evidence="2" type="ORF">EIP91_007473</name>
</gene>
<dbReference type="GO" id="GO:0006751">
    <property type="term" value="P:glutathione catabolic process"/>
    <property type="evidence" value="ECO:0007669"/>
    <property type="project" value="TreeGrafter"/>
</dbReference>
<dbReference type="InterPro" id="IPR029055">
    <property type="entry name" value="Ntn_hydrolases_N"/>
</dbReference>
<dbReference type="STRING" id="92696.A0A4R0RES1"/>
<evidence type="ECO:0000313" key="3">
    <source>
        <dbReference type="Proteomes" id="UP000292702"/>
    </source>
</evidence>
<dbReference type="GO" id="GO:0005737">
    <property type="term" value="C:cytoplasm"/>
    <property type="evidence" value="ECO:0007669"/>
    <property type="project" value="TreeGrafter"/>
</dbReference>
<dbReference type="EMBL" id="RWJN01000402">
    <property type="protein sequence ID" value="TCD62098.1"/>
    <property type="molecule type" value="Genomic_DNA"/>
</dbReference>